<accession>A0A1V4AW77</accession>
<dbReference type="GO" id="GO:0016740">
    <property type="term" value="F:transferase activity"/>
    <property type="evidence" value="ECO:0007669"/>
    <property type="project" value="UniProtKB-KW"/>
</dbReference>
<evidence type="ECO:0000313" key="1">
    <source>
        <dbReference type="EMBL" id="OOP57360.1"/>
    </source>
</evidence>
<protein>
    <submittedName>
        <fullName evidence="1">Glycosyl transferase</fullName>
    </submittedName>
</protein>
<name>A0A1V4AW77_9BACT</name>
<gene>
    <name evidence="1" type="ORF">AYP45_04210</name>
</gene>
<dbReference type="EMBL" id="AYTS01000035">
    <property type="protein sequence ID" value="OOP57360.1"/>
    <property type="molecule type" value="Genomic_DNA"/>
</dbReference>
<dbReference type="Gene3D" id="3.90.550.10">
    <property type="entry name" value="Spore Coat Polysaccharide Biosynthesis Protein SpsA, Chain A"/>
    <property type="match status" value="1"/>
</dbReference>
<proteinExistence type="predicted"/>
<keyword evidence="1" id="KW-0808">Transferase</keyword>
<dbReference type="Proteomes" id="UP000189681">
    <property type="component" value="Unassembled WGS sequence"/>
</dbReference>
<organism evidence="1 2">
    <name type="scientific">Candidatus Brocadia carolinensis</name>
    <dbReference type="NCBI Taxonomy" id="1004156"/>
    <lineage>
        <taxon>Bacteria</taxon>
        <taxon>Pseudomonadati</taxon>
        <taxon>Planctomycetota</taxon>
        <taxon>Candidatus Brocadiia</taxon>
        <taxon>Candidatus Brocadiales</taxon>
        <taxon>Candidatus Brocadiaceae</taxon>
        <taxon>Candidatus Brocadia</taxon>
    </lineage>
</organism>
<dbReference type="InterPro" id="IPR029044">
    <property type="entry name" value="Nucleotide-diphossugar_trans"/>
</dbReference>
<sequence>MILAPIALFVYNRPWHVQQTVEALRKNELAASSELFIFSDGPKSEKDREKVFAVREYCKTITGFKSVALIERALNLGLASSIITGVTEVINRCGRIIVLEDDMVTSPYFLKFMNEALEFYRSEEKVICVHGYIYPIKDDLPEIFFLKGADCWGWATWKRGWDLFDPDGAKLLKEIKKRKLQKQFNINGAYSYTKLLENNTLGRNNSWAVLWRAATFLKDKLTLHPGTSLIHNIGNDDSGTHCRVSNIFDTEISRKPISLTKIPLEENSLIYKEIEKYLKSKKTSFITLVINRMKRLTGIP</sequence>
<comment type="caution">
    <text evidence="1">The sequence shown here is derived from an EMBL/GenBank/DDBJ whole genome shotgun (WGS) entry which is preliminary data.</text>
</comment>
<dbReference type="AlphaFoldDB" id="A0A1V4AW77"/>
<dbReference type="STRING" id="1004156.AYP45_04210"/>
<reference evidence="1 2" key="1">
    <citation type="journal article" date="2017" name="Water Res.">
        <title>Discovery and metagenomic analysis of an anammox bacterial enrichment related to Candidatus "Brocadia caroliniensis" in a full-scale glycerol-fed nitritation-denitritation separate centrate treatment process.</title>
        <authorList>
            <person name="Park H."/>
            <person name="Brotto A.C."/>
            <person name="van Loosdrecht M.C."/>
            <person name="Chandran K."/>
        </authorList>
    </citation>
    <scope>NUCLEOTIDE SEQUENCE [LARGE SCALE GENOMIC DNA]</scope>
    <source>
        <strain evidence="1">26THWARD</strain>
    </source>
</reference>
<evidence type="ECO:0000313" key="2">
    <source>
        <dbReference type="Proteomes" id="UP000189681"/>
    </source>
</evidence>
<dbReference type="SUPFAM" id="SSF53448">
    <property type="entry name" value="Nucleotide-diphospho-sugar transferases"/>
    <property type="match status" value="1"/>
</dbReference>